<organism evidence="1 2">
    <name type="scientific">Madurella fahalii</name>
    <dbReference type="NCBI Taxonomy" id="1157608"/>
    <lineage>
        <taxon>Eukaryota</taxon>
        <taxon>Fungi</taxon>
        <taxon>Dikarya</taxon>
        <taxon>Ascomycota</taxon>
        <taxon>Pezizomycotina</taxon>
        <taxon>Sordariomycetes</taxon>
        <taxon>Sordariomycetidae</taxon>
        <taxon>Sordariales</taxon>
        <taxon>Sordariales incertae sedis</taxon>
        <taxon>Madurella</taxon>
    </lineage>
</organism>
<evidence type="ECO:0000313" key="2">
    <source>
        <dbReference type="Proteomes" id="UP001628179"/>
    </source>
</evidence>
<protein>
    <submittedName>
        <fullName evidence="1">Uncharacterized protein</fullName>
    </submittedName>
</protein>
<dbReference type="Proteomes" id="UP001628179">
    <property type="component" value="Unassembled WGS sequence"/>
</dbReference>
<proteinExistence type="predicted"/>
<evidence type="ECO:0000313" key="1">
    <source>
        <dbReference type="EMBL" id="GAB1316087.1"/>
    </source>
</evidence>
<dbReference type="EMBL" id="BAAFSV010000003">
    <property type="protein sequence ID" value="GAB1316087.1"/>
    <property type="molecule type" value="Genomic_DNA"/>
</dbReference>
<keyword evidence="2" id="KW-1185">Reference proteome</keyword>
<comment type="caution">
    <text evidence="1">The sequence shown here is derived from an EMBL/GenBank/DDBJ whole genome shotgun (WGS) entry which is preliminary data.</text>
</comment>
<accession>A0ABQ0GEA1</accession>
<dbReference type="GeneID" id="98177040"/>
<sequence length="131" mass="14836">MSSSGAVRKYNPIGPDLRTLEDKLALKRKLLTAIVTEQTEQPLPHAHLDFLIVDLDIKIHECQPGGQKSGSAERWNEILKPAMELKELIMKHPHDEQRVKALMQEVVTSVNDEFGKNGLEIEFTLEGLERL</sequence>
<reference evidence="1 2" key="1">
    <citation type="submission" date="2024-09" db="EMBL/GenBank/DDBJ databases">
        <title>Itraconazole resistance in Madurella fahalii resulting from another homologue of gene encoding cytochrome P450 14-alpha sterol demethylase (CYP51).</title>
        <authorList>
            <person name="Yoshioka I."/>
            <person name="Fahal A.H."/>
            <person name="Kaneko S."/>
            <person name="Yaguchi T."/>
        </authorList>
    </citation>
    <scope>NUCLEOTIDE SEQUENCE [LARGE SCALE GENOMIC DNA]</scope>
    <source>
        <strain evidence="1 2">IFM 68171</strain>
    </source>
</reference>
<name>A0ABQ0GEA1_9PEZI</name>
<dbReference type="RefSeq" id="XP_070917818.1">
    <property type="nucleotide sequence ID" value="XM_071061717.1"/>
</dbReference>
<gene>
    <name evidence="1" type="ORF">MFIFM68171_06297</name>
</gene>